<dbReference type="Proteomes" id="UP000018936">
    <property type="component" value="Unassembled WGS sequence"/>
</dbReference>
<gene>
    <name evidence="3" type="ORF">L345_04155</name>
</gene>
<dbReference type="InterPro" id="IPR036028">
    <property type="entry name" value="SH3-like_dom_sf"/>
</dbReference>
<feature type="non-terminal residue" evidence="3">
    <location>
        <position position="1"/>
    </location>
</feature>
<protein>
    <recommendedName>
        <fullName evidence="2">SH3 domain-containing protein</fullName>
    </recommendedName>
</protein>
<dbReference type="InterPro" id="IPR001452">
    <property type="entry name" value="SH3_domain"/>
</dbReference>
<evidence type="ECO:0000313" key="4">
    <source>
        <dbReference type="Proteomes" id="UP000018936"/>
    </source>
</evidence>
<name>V8P7R1_OPHHA</name>
<dbReference type="OrthoDB" id="443981at2759"/>
<feature type="domain" description="SH3" evidence="2">
    <location>
        <begin position="165"/>
        <end position="187"/>
    </location>
</feature>
<evidence type="ECO:0000256" key="1">
    <source>
        <dbReference type="ARBA" id="ARBA00022443"/>
    </source>
</evidence>
<dbReference type="SUPFAM" id="SSF50044">
    <property type="entry name" value="SH3-domain"/>
    <property type="match status" value="1"/>
</dbReference>
<evidence type="ECO:0000259" key="2">
    <source>
        <dbReference type="Pfam" id="PF00018"/>
    </source>
</evidence>
<sequence length="243" mass="27390">MNIVNSIVRVSVLMMPFCFRQALMCQDSMIKLKLPRYYASRAAWCMTGNAISDVKKAKVLGLLWKEIQIKERLEILMRQTYSTEASNISSGLEKNEQKLAGITGLPFVPSALRLALRDYQEKFYQMAPTSLPEGSSSDVYIGILGFWIVKLAVPENSKFNPTIVTAIYPFQGQQPGDLTFNPGDKIKKLQHFPKNKANFQIAFASAAVVVTTVAFLREKPDKRRPLEVVPESVCHDCDLKWLP</sequence>
<keyword evidence="4" id="KW-1185">Reference proteome</keyword>
<comment type="caution">
    <text evidence="3">The sequence shown here is derived from an EMBL/GenBank/DDBJ whole genome shotgun (WGS) entry which is preliminary data.</text>
</comment>
<accession>V8P7R1</accession>
<organism evidence="3 4">
    <name type="scientific">Ophiophagus hannah</name>
    <name type="common">King cobra</name>
    <name type="synonym">Naja hannah</name>
    <dbReference type="NCBI Taxonomy" id="8665"/>
    <lineage>
        <taxon>Eukaryota</taxon>
        <taxon>Metazoa</taxon>
        <taxon>Chordata</taxon>
        <taxon>Craniata</taxon>
        <taxon>Vertebrata</taxon>
        <taxon>Euteleostomi</taxon>
        <taxon>Lepidosauria</taxon>
        <taxon>Squamata</taxon>
        <taxon>Bifurcata</taxon>
        <taxon>Unidentata</taxon>
        <taxon>Episquamata</taxon>
        <taxon>Toxicofera</taxon>
        <taxon>Serpentes</taxon>
        <taxon>Colubroidea</taxon>
        <taxon>Elapidae</taxon>
        <taxon>Elapinae</taxon>
        <taxon>Ophiophagus</taxon>
    </lineage>
</organism>
<evidence type="ECO:0000313" key="3">
    <source>
        <dbReference type="EMBL" id="ETE70038.1"/>
    </source>
</evidence>
<dbReference type="AlphaFoldDB" id="V8P7R1"/>
<dbReference type="EMBL" id="AZIM01000633">
    <property type="protein sequence ID" value="ETE70038.1"/>
    <property type="molecule type" value="Genomic_DNA"/>
</dbReference>
<keyword evidence="1" id="KW-0728">SH3 domain</keyword>
<proteinExistence type="predicted"/>
<dbReference type="Gene3D" id="2.30.30.40">
    <property type="entry name" value="SH3 Domains"/>
    <property type="match status" value="1"/>
</dbReference>
<reference evidence="3 4" key="1">
    <citation type="journal article" date="2013" name="Proc. Natl. Acad. Sci. U.S.A.">
        <title>The king cobra genome reveals dynamic gene evolution and adaptation in the snake venom system.</title>
        <authorList>
            <person name="Vonk F.J."/>
            <person name="Casewell N.R."/>
            <person name="Henkel C.V."/>
            <person name="Heimberg A.M."/>
            <person name="Jansen H.J."/>
            <person name="McCleary R.J."/>
            <person name="Kerkkamp H.M."/>
            <person name="Vos R.A."/>
            <person name="Guerreiro I."/>
            <person name="Calvete J.J."/>
            <person name="Wuster W."/>
            <person name="Woods A.E."/>
            <person name="Logan J.M."/>
            <person name="Harrison R.A."/>
            <person name="Castoe T.A."/>
            <person name="de Koning A.P."/>
            <person name="Pollock D.D."/>
            <person name="Yandell M."/>
            <person name="Calderon D."/>
            <person name="Renjifo C."/>
            <person name="Currier R.B."/>
            <person name="Salgado D."/>
            <person name="Pla D."/>
            <person name="Sanz L."/>
            <person name="Hyder A.S."/>
            <person name="Ribeiro J.M."/>
            <person name="Arntzen J.W."/>
            <person name="van den Thillart G.E."/>
            <person name="Boetzer M."/>
            <person name="Pirovano W."/>
            <person name="Dirks R.P."/>
            <person name="Spaink H.P."/>
            <person name="Duboule D."/>
            <person name="McGlinn E."/>
            <person name="Kini R.M."/>
            <person name="Richardson M.K."/>
        </authorList>
    </citation>
    <scope>NUCLEOTIDE SEQUENCE</scope>
    <source>
        <tissue evidence="3">Blood</tissue>
    </source>
</reference>
<dbReference type="Pfam" id="PF00018">
    <property type="entry name" value="SH3_1"/>
    <property type="match status" value="1"/>
</dbReference>